<protein>
    <submittedName>
        <fullName evidence="1">Uncharacterized protein</fullName>
    </submittedName>
</protein>
<proteinExistence type="predicted"/>
<evidence type="ECO:0000313" key="1">
    <source>
        <dbReference type="EMBL" id="RFU35391.1"/>
    </source>
</evidence>
<dbReference type="PANTHER" id="PTHR42052">
    <property type="entry name" value="ABM DOMAIN-CONTAINING PROTEIN"/>
    <property type="match status" value="1"/>
</dbReference>
<dbReference type="Proteomes" id="UP000258309">
    <property type="component" value="Unassembled WGS sequence"/>
</dbReference>
<evidence type="ECO:0000313" key="2">
    <source>
        <dbReference type="Proteomes" id="UP000258309"/>
    </source>
</evidence>
<keyword evidence="2" id="KW-1185">Reference proteome</keyword>
<accession>A0A3E2HQT0</accession>
<comment type="caution">
    <text evidence="1">The sequence shown here is derived from an EMBL/GenBank/DDBJ whole genome shotgun (WGS) entry which is preliminary data.</text>
</comment>
<sequence>MSVLEVCQLTLKDGLSMTDPTLLSNLREVRSILKTNSRFYQDLSEPSHLYIFGIWPTLAAHDEFLESPRKNEILGKQADQTNFGWILHLNWPKEGIEALPLDAPVLAIERFWFGSGVGGEKVGNEKGLELVGHKKGAFGNEIKYRHESSWRCHEEIKEQNEFMIFWGWDSVKEHEAFLRKEKSDGDYVKANVVRLRNIE</sequence>
<name>A0A3E2HQT0_SCYLI</name>
<dbReference type="PANTHER" id="PTHR42052:SF1">
    <property type="entry name" value="ABM DOMAIN-CONTAINING PROTEIN"/>
    <property type="match status" value="1"/>
</dbReference>
<feature type="non-terminal residue" evidence="1">
    <location>
        <position position="1"/>
    </location>
</feature>
<feature type="non-terminal residue" evidence="1">
    <location>
        <position position="199"/>
    </location>
</feature>
<dbReference type="OrthoDB" id="3542212at2759"/>
<reference evidence="1 2" key="1">
    <citation type="submission" date="2018-05" db="EMBL/GenBank/DDBJ databases">
        <title>Draft genome sequence of Scytalidium lignicola DSM 105466, a ubiquitous saprotrophic fungus.</title>
        <authorList>
            <person name="Buettner E."/>
            <person name="Gebauer A.M."/>
            <person name="Hofrichter M."/>
            <person name="Liers C."/>
            <person name="Kellner H."/>
        </authorList>
    </citation>
    <scope>NUCLEOTIDE SEQUENCE [LARGE SCALE GENOMIC DNA]</scope>
    <source>
        <strain evidence="1 2">DSM 105466</strain>
    </source>
</reference>
<organism evidence="1 2">
    <name type="scientific">Scytalidium lignicola</name>
    <name type="common">Hyphomycete</name>
    <dbReference type="NCBI Taxonomy" id="5539"/>
    <lineage>
        <taxon>Eukaryota</taxon>
        <taxon>Fungi</taxon>
        <taxon>Dikarya</taxon>
        <taxon>Ascomycota</taxon>
        <taxon>Pezizomycotina</taxon>
        <taxon>Leotiomycetes</taxon>
        <taxon>Leotiomycetes incertae sedis</taxon>
        <taxon>Scytalidium</taxon>
    </lineage>
</organism>
<gene>
    <name evidence="1" type="ORF">B7463_g932</name>
</gene>
<dbReference type="AlphaFoldDB" id="A0A3E2HQT0"/>
<dbReference type="EMBL" id="NCSJ02000009">
    <property type="protein sequence ID" value="RFU35391.1"/>
    <property type="molecule type" value="Genomic_DNA"/>
</dbReference>